<evidence type="ECO:0000313" key="5">
    <source>
        <dbReference type="Proteomes" id="UP000241639"/>
    </source>
</evidence>
<dbReference type="GO" id="GO:0032259">
    <property type="term" value="P:methylation"/>
    <property type="evidence" value="ECO:0007669"/>
    <property type="project" value="UniProtKB-KW"/>
</dbReference>
<dbReference type="InterPro" id="IPR051052">
    <property type="entry name" value="Diverse_substrate_MTase"/>
</dbReference>
<keyword evidence="5" id="KW-1185">Reference proteome</keyword>
<feature type="domain" description="Methyltransferase" evidence="3">
    <location>
        <begin position="43"/>
        <end position="136"/>
    </location>
</feature>
<dbReference type="Proteomes" id="UP000241639">
    <property type="component" value="Unassembled WGS sequence"/>
</dbReference>
<evidence type="ECO:0000313" key="4">
    <source>
        <dbReference type="EMBL" id="PTM57602.1"/>
    </source>
</evidence>
<sequence length="201" mass="22589">MIDDWDQMYASGEYSHHWDYAYPSQELVAFVASIAFPPDACAVDVGCGAGREAVFLAEYGFRVVGVDLSREALHIAAKRAREAEVEVDWHHGNVLRLPVDDQTVDLINDRGCFHLIPEEDRNRYAVEAARVLKPGGRLFLRGCRMNEANWDRFVAVTPEAVDRHFGEWFERGPVLPLRLVSDAGGEGLPANLVVLRRRQDG</sequence>
<name>A0A2T4Z6T8_9BACL</name>
<reference evidence="4 5" key="1">
    <citation type="submission" date="2018-04" db="EMBL/GenBank/DDBJ databases">
        <title>Genomic Encyclopedia of Archaeal and Bacterial Type Strains, Phase II (KMG-II): from individual species to whole genera.</title>
        <authorList>
            <person name="Goeker M."/>
        </authorList>
    </citation>
    <scope>NUCLEOTIDE SEQUENCE [LARGE SCALE GENOMIC DNA]</scope>
    <source>
        <strain evidence="4 5">DSM 45169</strain>
    </source>
</reference>
<gene>
    <name evidence="4" type="ORF">C8J48_0152</name>
</gene>
<dbReference type="PANTHER" id="PTHR44942:SF4">
    <property type="entry name" value="METHYLTRANSFERASE TYPE 11 DOMAIN-CONTAINING PROTEIN"/>
    <property type="match status" value="1"/>
</dbReference>
<keyword evidence="2 4" id="KW-0808">Transferase</keyword>
<dbReference type="SUPFAM" id="SSF53335">
    <property type="entry name" value="S-adenosyl-L-methionine-dependent methyltransferases"/>
    <property type="match status" value="1"/>
</dbReference>
<dbReference type="CDD" id="cd02440">
    <property type="entry name" value="AdoMet_MTases"/>
    <property type="match status" value="1"/>
</dbReference>
<keyword evidence="1 4" id="KW-0489">Methyltransferase</keyword>
<dbReference type="RefSeq" id="WP_107724489.1">
    <property type="nucleotide sequence ID" value="NZ_PZZP01000001.1"/>
</dbReference>
<dbReference type="AlphaFoldDB" id="A0A2T4Z6T8"/>
<dbReference type="OrthoDB" id="9804312at2"/>
<organism evidence="4 5">
    <name type="scientific">Desmospora activa DSM 45169</name>
    <dbReference type="NCBI Taxonomy" id="1121389"/>
    <lineage>
        <taxon>Bacteria</taxon>
        <taxon>Bacillati</taxon>
        <taxon>Bacillota</taxon>
        <taxon>Bacilli</taxon>
        <taxon>Bacillales</taxon>
        <taxon>Thermoactinomycetaceae</taxon>
        <taxon>Desmospora</taxon>
    </lineage>
</organism>
<evidence type="ECO:0000259" key="3">
    <source>
        <dbReference type="Pfam" id="PF13649"/>
    </source>
</evidence>
<evidence type="ECO:0000256" key="2">
    <source>
        <dbReference type="ARBA" id="ARBA00022679"/>
    </source>
</evidence>
<evidence type="ECO:0000256" key="1">
    <source>
        <dbReference type="ARBA" id="ARBA00022603"/>
    </source>
</evidence>
<dbReference type="GO" id="GO:0008168">
    <property type="term" value="F:methyltransferase activity"/>
    <property type="evidence" value="ECO:0007669"/>
    <property type="project" value="UniProtKB-KW"/>
</dbReference>
<dbReference type="EMBL" id="PZZP01000001">
    <property type="protein sequence ID" value="PTM57602.1"/>
    <property type="molecule type" value="Genomic_DNA"/>
</dbReference>
<dbReference type="Gene3D" id="3.40.50.150">
    <property type="entry name" value="Vaccinia Virus protein VP39"/>
    <property type="match status" value="1"/>
</dbReference>
<dbReference type="PANTHER" id="PTHR44942">
    <property type="entry name" value="METHYLTRANSF_11 DOMAIN-CONTAINING PROTEIN"/>
    <property type="match status" value="1"/>
</dbReference>
<comment type="caution">
    <text evidence="4">The sequence shown here is derived from an EMBL/GenBank/DDBJ whole genome shotgun (WGS) entry which is preliminary data.</text>
</comment>
<protein>
    <submittedName>
        <fullName evidence="4">Methyltransferase family protein</fullName>
    </submittedName>
</protein>
<proteinExistence type="predicted"/>
<accession>A0A2T4Z6T8</accession>
<dbReference type="InterPro" id="IPR029063">
    <property type="entry name" value="SAM-dependent_MTases_sf"/>
</dbReference>
<dbReference type="Pfam" id="PF13649">
    <property type="entry name" value="Methyltransf_25"/>
    <property type="match status" value="1"/>
</dbReference>
<dbReference type="InterPro" id="IPR041698">
    <property type="entry name" value="Methyltransf_25"/>
</dbReference>